<comment type="caution">
    <text evidence="3">The sequence shown here is derived from an EMBL/GenBank/DDBJ whole genome shotgun (WGS) entry which is preliminary data.</text>
</comment>
<dbReference type="AlphaFoldDB" id="A0A841AS42"/>
<evidence type="ECO:0000259" key="2">
    <source>
        <dbReference type="Pfam" id="PF04892"/>
    </source>
</evidence>
<evidence type="ECO:0000256" key="1">
    <source>
        <dbReference type="SAM" id="Phobius"/>
    </source>
</evidence>
<dbReference type="RefSeq" id="WP_184239943.1">
    <property type="nucleotide sequence ID" value="NZ_JACHMJ010000001.1"/>
</dbReference>
<dbReference type="EMBL" id="JACHMJ010000001">
    <property type="protein sequence ID" value="MBB5845118.1"/>
    <property type="molecule type" value="Genomic_DNA"/>
</dbReference>
<dbReference type="Proteomes" id="UP000536685">
    <property type="component" value="Unassembled WGS sequence"/>
</dbReference>
<evidence type="ECO:0000313" key="4">
    <source>
        <dbReference type="Proteomes" id="UP000536685"/>
    </source>
</evidence>
<keyword evidence="4" id="KW-1185">Reference proteome</keyword>
<evidence type="ECO:0000313" key="3">
    <source>
        <dbReference type="EMBL" id="MBB5845118.1"/>
    </source>
</evidence>
<gene>
    <name evidence="3" type="ORF">HD599_003441</name>
</gene>
<feature type="domain" description="VanZ-like" evidence="2">
    <location>
        <begin position="41"/>
        <end position="121"/>
    </location>
</feature>
<reference evidence="3 4" key="1">
    <citation type="submission" date="2020-08" db="EMBL/GenBank/DDBJ databases">
        <title>Sequencing the genomes of 1000 actinobacteria strains.</title>
        <authorList>
            <person name="Klenk H.-P."/>
        </authorList>
    </citation>
    <scope>NUCLEOTIDE SEQUENCE [LARGE SCALE GENOMIC DNA]</scope>
    <source>
        <strain evidence="3 4">DSM 105784</strain>
    </source>
</reference>
<dbReference type="InterPro" id="IPR006976">
    <property type="entry name" value="VanZ-like"/>
</dbReference>
<feature type="transmembrane region" description="Helical" evidence="1">
    <location>
        <begin position="49"/>
        <end position="67"/>
    </location>
</feature>
<keyword evidence="1" id="KW-1133">Transmembrane helix</keyword>
<proteinExistence type="predicted"/>
<keyword evidence="1" id="KW-0812">Transmembrane</keyword>
<accession>A0A841AS42</accession>
<dbReference type="Pfam" id="PF04892">
    <property type="entry name" value="VanZ"/>
    <property type="match status" value="1"/>
</dbReference>
<feature type="transmembrane region" description="Helical" evidence="1">
    <location>
        <begin position="105"/>
        <end position="125"/>
    </location>
</feature>
<organism evidence="3 4">
    <name type="scientific">Conyzicola lurida</name>
    <dbReference type="NCBI Taxonomy" id="1172621"/>
    <lineage>
        <taxon>Bacteria</taxon>
        <taxon>Bacillati</taxon>
        <taxon>Actinomycetota</taxon>
        <taxon>Actinomycetes</taxon>
        <taxon>Micrococcales</taxon>
        <taxon>Microbacteriaceae</taxon>
        <taxon>Conyzicola</taxon>
    </lineage>
</organism>
<protein>
    <submittedName>
        <fullName evidence="3">Glycopeptide antibiotics resistance protein</fullName>
    </submittedName>
</protein>
<sequence length="144" mass="16041">MASTLLVVLLATLWPTPLDQGYEGAVNRFMSVLYRSGVPLWFGYNKLEFTANIIMFVPIGFLVSLLLPQRIWWLAIIICPAFSVGIELTQATFLSARFATPLDVASNSIGALIGIAVAMILRSLVYQRDQLIISRALWERGIRP</sequence>
<feature type="transmembrane region" description="Helical" evidence="1">
    <location>
        <begin position="72"/>
        <end position="93"/>
    </location>
</feature>
<keyword evidence="1" id="KW-0472">Membrane</keyword>
<name>A0A841AS42_9MICO</name>